<dbReference type="EMBL" id="KK198758">
    <property type="protein sequence ID" value="KCW70676.1"/>
    <property type="molecule type" value="Genomic_DNA"/>
</dbReference>
<feature type="signal peptide" evidence="1">
    <location>
        <begin position="1"/>
        <end position="30"/>
    </location>
</feature>
<dbReference type="Gramene" id="KCW70676">
    <property type="protein sequence ID" value="KCW70676"/>
    <property type="gene ID" value="EUGRSUZ_F03847"/>
</dbReference>
<organism evidence="2">
    <name type="scientific">Eucalyptus grandis</name>
    <name type="common">Flooded gum</name>
    <dbReference type="NCBI Taxonomy" id="71139"/>
    <lineage>
        <taxon>Eukaryota</taxon>
        <taxon>Viridiplantae</taxon>
        <taxon>Streptophyta</taxon>
        <taxon>Embryophyta</taxon>
        <taxon>Tracheophyta</taxon>
        <taxon>Spermatophyta</taxon>
        <taxon>Magnoliopsida</taxon>
        <taxon>eudicotyledons</taxon>
        <taxon>Gunneridae</taxon>
        <taxon>Pentapetalae</taxon>
        <taxon>rosids</taxon>
        <taxon>malvids</taxon>
        <taxon>Myrtales</taxon>
        <taxon>Myrtaceae</taxon>
        <taxon>Myrtoideae</taxon>
        <taxon>Eucalypteae</taxon>
        <taxon>Eucalyptus</taxon>
    </lineage>
</organism>
<gene>
    <name evidence="2" type="ORF">EUGRSUZ_F03847</name>
</gene>
<reference evidence="2" key="1">
    <citation type="submission" date="2013-07" db="EMBL/GenBank/DDBJ databases">
        <title>The genome of Eucalyptus grandis.</title>
        <authorList>
            <person name="Schmutz J."/>
            <person name="Hayes R."/>
            <person name="Myburg A."/>
            <person name="Tuskan G."/>
            <person name="Grattapaglia D."/>
            <person name="Rokhsar D.S."/>
        </authorList>
    </citation>
    <scope>NUCLEOTIDE SEQUENCE</scope>
    <source>
        <tissue evidence="2">Leaf extractions</tissue>
    </source>
</reference>
<proteinExistence type="predicted"/>
<accession>A0A059BX28</accession>
<feature type="chain" id="PRO_5015026543" evidence="1">
    <location>
        <begin position="31"/>
        <end position="225"/>
    </location>
</feature>
<evidence type="ECO:0000313" key="2">
    <source>
        <dbReference type="EMBL" id="KCW70677.1"/>
    </source>
</evidence>
<dbReference type="InterPro" id="IPR037176">
    <property type="entry name" value="Osmotin/thaumatin-like_sf"/>
</dbReference>
<evidence type="ECO:0000256" key="1">
    <source>
        <dbReference type="SAM" id="SignalP"/>
    </source>
</evidence>
<dbReference type="AlphaFoldDB" id="A0A059BX28"/>
<dbReference type="SUPFAM" id="SSF49870">
    <property type="entry name" value="Osmotin, thaumatin-like protein"/>
    <property type="match status" value="1"/>
</dbReference>
<dbReference type="EMBL" id="KK198758">
    <property type="protein sequence ID" value="KCW70677.1"/>
    <property type="molecule type" value="Genomic_DNA"/>
</dbReference>
<keyword evidence="1" id="KW-0732">Signal</keyword>
<protein>
    <submittedName>
        <fullName evidence="2">Uncharacterized protein</fullName>
    </submittedName>
</protein>
<sequence length="225" mass="23891">MELRRPTTTTIHVPLLLLLAVLAIYHVGKAAALPGHATFVVYNSDKEKVYARVVEKSSSSGSMDYAIQPNGTGSIIFEQGKDYALFFATGCSEDKDGHIKDCHSGNCPESGCTAEHPPDAATMIYYKDGSVTTSTALGYNFGLHGVFQCNCDCSSISCIIPLNKCPSSSILEEWGSPVACKAGIGVPSCQDDTTAPSSYSPPSAGTSCFDNYIMKITVISPPKEL</sequence>
<name>A0A059BX28_EUCGR</name>
<dbReference type="Gramene" id="KCW70677">
    <property type="protein sequence ID" value="KCW70677"/>
    <property type="gene ID" value="EUGRSUZ_F03847"/>
</dbReference>
<dbReference type="Gene3D" id="2.60.110.10">
    <property type="entry name" value="Thaumatin"/>
    <property type="match status" value="1"/>
</dbReference>